<dbReference type="Proteomes" id="UP001432027">
    <property type="component" value="Unassembled WGS sequence"/>
</dbReference>
<dbReference type="EMBL" id="BTSX01000001">
    <property type="protein sequence ID" value="GMS78968.1"/>
    <property type="molecule type" value="Genomic_DNA"/>
</dbReference>
<keyword evidence="3" id="KW-0964">Secreted</keyword>
<keyword evidence="4 6" id="KW-0732">Signal</keyword>
<evidence type="ECO:0000313" key="8">
    <source>
        <dbReference type="Proteomes" id="UP001432027"/>
    </source>
</evidence>
<dbReference type="InterPro" id="IPR038479">
    <property type="entry name" value="Transthyretin-like_sf"/>
</dbReference>
<feature type="non-terminal residue" evidence="7">
    <location>
        <position position="375"/>
    </location>
</feature>
<dbReference type="GO" id="GO:0009986">
    <property type="term" value="C:cell surface"/>
    <property type="evidence" value="ECO:0007669"/>
    <property type="project" value="InterPro"/>
</dbReference>
<organism evidence="7 8">
    <name type="scientific">Pristionchus entomophagus</name>
    <dbReference type="NCBI Taxonomy" id="358040"/>
    <lineage>
        <taxon>Eukaryota</taxon>
        <taxon>Metazoa</taxon>
        <taxon>Ecdysozoa</taxon>
        <taxon>Nematoda</taxon>
        <taxon>Chromadorea</taxon>
        <taxon>Rhabditida</taxon>
        <taxon>Rhabditina</taxon>
        <taxon>Diplogasteromorpha</taxon>
        <taxon>Diplogasteroidea</taxon>
        <taxon>Neodiplogasteridae</taxon>
        <taxon>Pristionchus</taxon>
    </lineage>
</organism>
<feature type="compositionally biased region" description="Acidic residues" evidence="5">
    <location>
        <begin position="229"/>
        <end position="239"/>
    </location>
</feature>
<comment type="subcellular location">
    <subcellularLocation>
        <location evidence="1">Secreted</location>
    </subcellularLocation>
</comment>
<evidence type="ECO:0000256" key="6">
    <source>
        <dbReference type="SAM" id="SignalP"/>
    </source>
</evidence>
<sequence>MIRSGFVLFLLFLCSTESKIRFQSIGVKGTLLCGEAPTPGIRIRLWDNDMGELVDSPKQNSFTDFDGNFEFDDWTPLNEEIDPVIRIAHDCNDGVKPGQRLFKFKIPKSYVVEGKEAPKDKYFYLGTINLEVKPFNEERYYKGDIGKRGVIRPYPHKLFRARRQEPVVTDADKKASLSLKEAKRSEGTVDSSEDDPCEYGLCTFSGDRKRRHLIEEEPIKSSDERIKQEEEESLEDEGCGSEGACPIHLTRKRRNNRGRMTIARQNAVEESSQSDEIVRKTEDATGCSDGACAIDFSTKSRKRRNEGSAVEDSSKSDEIIKKEESEESGCSDGACPIDLSRKRRHESAVEDSSESDEIIKKEESEESGCSDGACP</sequence>
<feature type="compositionally biased region" description="Basic and acidic residues" evidence="5">
    <location>
        <begin position="312"/>
        <end position="324"/>
    </location>
</feature>
<dbReference type="Gene3D" id="2.60.40.3330">
    <property type="match status" value="1"/>
</dbReference>
<feature type="signal peptide" evidence="6">
    <location>
        <begin position="1"/>
        <end position="18"/>
    </location>
</feature>
<dbReference type="InterPro" id="IPR001534">
    <property type="entry name" value="Transthyretin-like"/>
</dbReference>
<dbReference type="GO" id="GO:0005576">
    <property type="term" value="C:extracellular region"/>
    <property type="evidence" value="ECO:0007669"/>
    <property type="project" value="UniProtKB-SubCell"/>
</dbReference>
<accession>A0AAV5SA70</accession>
<gene>
    <name evidence="7" type="ORF">PENTCL1PPCAC_1143</name>
</gene>
<feature type="region of interest" description="Disordered" evidence="5">
    <location>
        <begin position="170"/>
        <end position="192"/>
    </location>
</feature>
<evidence type="ECO:0000256" key="5">
    <source>
        <dbReference type="SAM" id="MobiDB-lite"/>
    </source>
</evidence>
<name>A0AAV5SA70_9BILA</name>
<evidence type="ECO:0000256" key="2">
    <source>
        <dbReference type="ARBA" id="ARBA00010112"/>
    </source>
</evidence>
<dbReference type="Pfam" id="PF01060">
    <property type="entry name" value="TTR-52"/>
    <property type="match status" value="1"/>
</dbReference>
<feature type="region of interest" description="Disordered" evidence="5">
    <location>
        <begin position="298"/>
        <end position="375"/>
    </location>
</feature>
<reference evidence="7" key="1">
    <citation type="submission" date="2023-10" db="EMBL/GenBank/DDBJ databases">
        <title>Genome assembly of Pristionchus species.</title>
        <authorList>
            <person name="Yoshida K."/>
            <person name="Sommer R.J."/>
        </authorList>
    </citation>
    <scope>NUCLEOTIDE SEQUENCE</scope>
    <source>
        <strain evidence="7">RS0144</strain>
    </source>
</reference>
<protein>
    <recommendedName>
        <fullName evidence="9">Transthyretin-like family protein</fullName>
    </recommendedName>
</protein>
<comment type="similarity">
    <text evidence="2">Belongs to the nematode transthyretin-like family.</text>
</comment>
<evidence type="ECO:0000313" key="7">
    <source>
        <dbReference type="EMBL" id="GMS78968.1"/>
    </source>
</evidence>
<evidence type="ECO:0000256" key="4">
    <source>
        <dbReference type="ARBA" id="ARBA00022729"/>
    </source>
</evidence>
<evidence type="ECO:0008006" key="9">
    <source>
        <dbReference type="Google" id="ProtNLM"/>
    </source>
</evidence>
<feature type="region of interest" description="Disordered" evidence="5">
    <location>
        <begin position="213"/>
        <end position="242"/>
    </location>
</feature>
<feature type="chain" id="PRO_5043652463" description="Transthyretin-like family protein" evidence="6">
    <location>
        <begin position="19"/>
        <end position="375"/>
    </location>
</feature>
<feature type="compositionally biased region" description="Basic and acidic residues" evidence="5">
    <location>
        <begin position="213"/>
        <end position="228"/>
    </location>
</feature>
<dbReference type="AlphaFoldDB" id="A0AAV5SA70"/>
<evidence type="ECO:0000256" key="1">
    <source>
        <dbReference type="ARBA" id="ARBA00004613"/>
    </source>
</evidence>
<feature type="compositionally biased region" description="Basic and acidic residues" evidence="5">
    <location>
        <begin position="170"/>
        <end position="187"/>
    </location>
</feature>
<keyword evidence="8" id="KW-1185">Reference proteome</keyword>
<proteinExistence type="inferred from homology"/>
<comment type="caution">
    <text evidence="7">The sequence shown here is derived from an EMBL/GenBank/DDBJ whole genome shotgun (WGS) entry which is preliminary data.</text>
</comment>
<dbReference type="PANTHER" id="PTHR21700">
    <property type="entry name" value="TRANSTHYRETIN-LIKE FAMILY PROTEIN-RELATED"/>
    <property type="match status" value="1"/>
</dbReference>
<evidence type="ECO:0000256" key="3">
    <source>
        <dbReference type="ARBA" id="ARBA00022525"/>
    </source>
</evidence>